<keyword evidence="3 6" id="KW-0717">Septation</keyword>
<comment type="caution">
    <text evidence="9">The sequence shown here is derived from an EMBL/GenBank/DDBJ whole genome shotgun (WGS) entry which is preliminary data.</text>
</comment>
<name>D0IBP6_GRIHO</name>
<dbReference type="InterPro" id="IPR036145">
    <property type="entry name" value="MinC_C_sf"/>
</dbReference>
<evidence type="ECO:0000256" key="4">
    <source>
        <dbReference type="ARBA" id="ARBA00023306"/>
    </source>
</evidence>
<dbReference type="Proteomes" id="UP000003604">
    <property type="component" value="Unassembled WGS sequence"/>
</dbReference>
<feature type="domain" description="Septum formation inhibitor MinC N-terminal" evidence="8">
    <location>
        <begin position="6"/>
        <end position="73"/>
    </location>
</feature>
<comment type="function">
    <text evidence="5 6">Cell division inhibitor that blocks the formation of polar Z ring septums. Rapidly oscillates between the poles of the cell to destabilize FtsZ filaments that have formed before they mature into polar Z rings. Prevents FtsZ polymerization.</text>
</comment>
<sequence>MTKNAELKGSSFTLSVLHLMDDDIDSAMQVLSDKVNQAPAFFDGAPVVVDIARLHNQPDFVQLKATIEKTGMLVVGVTGCKQNQVRDAAKQAGLAVMNPAKQAARINDPIQTPTKVITSPVRSGQQIYAKNADLVVLNHVSAGAEIIADGSIHIYGVLRGRAIAGASGQKEAHIFCQNLQSELLSVAGTYWLSETIPEQYTARPVKVSLQNDSLNIEHLTL</sequence>
<dbReference type="RefSeq" id="WP_005506263.1">
    <property type="nucleotide sequence ID" value="NZ_ADAQ01000013.1"/>
</dbReference>
<dbReference type="InterPro" id="IPR005526">
    <property type="entry name" value="Septum_form_inhib_MinC_C"/>
</dbReference>
<dbReference type="InterPro" id="IPR013033">
    <property type="entry name" value="MinC"/>
</dbReference>
<dbReference type="SUPFAM" id="SSF63848">
    <property type="entry name" value="Cell-division inhibitor MinC, C-terminal domain"/>
    <property type="match status" value="1"/>
</dbReference>
<organism evidence="9 10">
    <name type="scientific">Grimontia hollisae CIP 101886</name>
    <dbReference type="NCBI Taxonomy" id="675812"/>
    <lineage>
        <taxon>Bacteria</taxon>
        <taxon>Pseudomonadati</taxon>
        <taxon>Pseudomonadota</taxon>
        <taxon>Gammaproteobacteria</taxon>
        <taxon>Vibrionales</taxon>
        <taxon>Vibrionaceae</taxon>
        <taxon>Grimontia</taxon>
    </lineage>
</organism>
<dbReference type="PANTHER" id="PTHR34108:SF1">
    <property type="entry name" value="SEPTUM SITE-DETERMINING PROTEIN MINC"/>
    <property type="match status" value="1"/>
</dbReference>
<evidence type="ECO:0000256" key="3">
    <source>
        <dbReference type="ARBA" id="ARBA00023210"/>
    </source>
</evidence>
<evidence type="ECO:0000313" key="10">
    <source>
        <dbReference type="Proteomes" id="UP000003604"/>
    </source>
</evidence>
<evidence type="ECO:0000313" key="9">
    <source>
        <dbReference type="EMBL" id="EEY71314.1"/>
    </source>
</evidence>
<evidence type="ECO:0000259" key="8">
    <source>
        <dbReference type="Pfam" id="PF05209"/>
    </source>
</evidence>
<evidence type="ECO:0000256" key="5">
    <source>
        <dbReference type="ARBA" id="ARBA00025606"/>
    </source>
</evidence>
<dbReference type="AlphaFoldDB" id="D0IBP6"/>
<dbReference type="EMBL" id="ADAQ01000013">
    <property type="protein sequence ID" value="EEY71314.1"/>
    <property type="molecule type" value="Genomic_DNA"/>
</dbReference>
<dbReference type="HAMAP" id="MF_00267">
    <property type="entry name" value="MinC"/>
    <property type="match status" value="1"/>
</dbReference>
<dbReference type="Pfam" id="PF03775">
    <property type="entry name" value="MinC_C"/>
    <property type="match status" value="1"/>
</dbReference>
<dbReference type="GO" id="GO:0051302">
    <property type="term" value="P:regulation of cell division"/>
    <property type="evidence" value="ECO:0007669"/>
    <property type="project" value="InterPro"/>
</dbReference>
<dbReference type="GeneID" id="58895122"/>
<reference evidence="9 10" key="1">
    <citation type="submission" date="2009-10" db="EMBL/GenBank/DDBJ databases">
        <authorList>
            <consortium name="Los Alamos National Laboratory (LANL)"/>
            <consortium name="National Microbial Pathogen Data Resource (NMPDR)"/>
            <person name="Saunders E.H."/>
            <person name="Munk A.C."/>
            <person name="Tapia R."/>
            <person name="Green L."/>
            <person name="Rogers Y."/>
            <person name="Detter J.C."/>
            <person name="Bruce D."/>
            <person name="Brettin T.S."/>
            <person name="Colwell R.R."/>
            <person name="Huq A."/>
            <person name="Grim C.J."/>
            <person name="Hasan N.A."/>
            <person name="Bartels D."/>
            <person name="Vonstein V."/>
        </authorList>
    </citation>
    <scope>NUCLEOTIDE SEQUENCE [LARGE SCALE GENOMIC DNA]</scope>
    <source>
        <strain evidence="9 10">CIP 101886</strain>
    </source>
</reference>
<keyword evidence="4 6" id="KW-0131">Cell cycle</keyword>
<protein>
    <recommendedName>
        <fullName evidence="6">Probable septum site-determining protein MinC</fullName>
    </recommendedName>
</protein>
<feature type="domain" description="Septum formation inhibitor MinC C-terminal" evidence="7">
    <location>
        <begin position="116"/>
        <end position="217"/>
    </location>
</feature>
<dbReference type="PANTHER" id="PTHR34108">
    <property type="entry name" value="SEPTUM SITE-DETERMINING PROTEIN MINC"/>
    <property type="match status" value="1"/>
</dbReference>
<dbReference type="eggNOG" id="COG0850">
    <property type="taxonomic scope" value="Bacteria"/>
</dbReference>
<comment type="similarity">
    <text evidence="1 6">Belongs to the MinC family.</text>
</comment>
<dbReference type="Gene3D" id="2.160.20.70">
    <property type="match status" value="1"/>
</dbReference>
<evidence type="ECO:0000259" key="7">
    <source>
        <dbReference type="Pfam" id="PF03775"/>
    </source>
</evidence>
<dbReference type="OrthoDB" id="9794530at2"/>
<evidence type="ECO:0000256" key="1">
    <source>
        <dbReference type="ARBA" id="ARBA00006291"/>
    </source>
</evidence>
<comment type="subunit">
    <text evidence="6">Interacts with MinD and FtsZ.</text>
</comment>
<keyword evidence="2 6" id="KW-0132">Cell division</keyword>
<dbReference type="GO" id="GO:0000902">
    <property type="term" value="P:cell morphogenesis"/>
    <property type="evidence" value="ECO:0007669"/>
    <property type="project" value="InterPro"/>
</dbReference>
<proteinExistence type="inferred from homology"/>
<dbReference type="Gene3D" id="3.30.70.260">
    <property type="match status" value="1"/>
</dbReference>
<keyword evidence="10" id="KW-1185">Reference proteome</keyword>
<evidence type="ECO:0000256" key="6">
    <source>
        <dbReference type="HAMAP-Rule" id="MF_00267"/>
    </source>
</evidence>
<dbReference type="InterPro" id="IPR016098">
    <property type="entry name" value="CAP/MinC_C"/>
</dbReference>
<dbReference type="GO" id="GO:0000917">
    <property type="term" value="P:division septum assembly"/>
    <property type="evidence" value="ECO:0007669"/>
    <property type="project" value="UniProtKB-KW"/>
</dbReference>
<dbReference type="InterPro" id="IPR007874">
    <property type="entry name" value="MinC_N"/>
</dbReference>
<dbReference type="GO" id="GO:1901891">
    <property type="term" value="P:regulation of cell septum assembly"/>
    <property type="evidence" value="ECO:0007669"/>
    <property type="project" value="InterPro"/>
</dbReference>
<dbReference type="Pfam" id="PF05209">
    <property type="entry name" value="MinC_N"/>
    <property type="match status" value="1"/>
</dbReference>
<evidence type="ECO:0000256" key="2">
    <source>
        <dbReference type="ARBA" id="ARBA00022618"/>
    </source>
</evidence>
<dbReference type="NCBIfam" id="TIGR01222">
    <property type="entry name" value="minC"/>
    <property type="match status" value="1"/>
</dbReference>
<accession>D0IBP6</accession>
<gene>
    <name evidence="6" type="primary">minC</name>
    <name evidence="9" type="ORF">VHA_003173</name>
</gene>